<proteinExistence type="inferred from homology"/>
<evidence type="ECO:0000256" key="6">
    <source>
        <dbReference type="ARBA" id="ARBA00022741"/>
    </source>
</evidence>
<dbReference type="Pfam" id="PF00689">
    <property type="entry name" value="Cation_ATPase_C"/>
    <property type="match status" value="1"/>
</dbReference>
<keyword evidence="10 13" id="KW-1133">Transmembrane helix</keyword>
<dbReference type="EC" id="7.2.2.10" evidence="3"/>
<dbReference type="InterPro" id="IPR008250">
    <property type="entry name" value="ATPase_P-typ_transduc_dom_A_sf"/>
</dbReference>
<dbReference type="SFLD" id="SFLDF00027">
    <property type="entry name" value="p-type_atpase"/>
    <property type="match status" value="1"/>
</dbReference>
<dbReference type="AlphaFoldDB" id="A0A8C5JK34"/>
<dbReference type="SUPFAM" id="SSF81653">
    <property type="entry name" value="Calcium ATPase, transduction domain A"/>
    <property type="match status" value="1"/>
</dbReference>
<reference evidence="15" key="2">
    <citation type="submission" date="2025-09" db="UniProtKB">
        <authorList>
            <consortium name="Ensembl"/>
        </authorList>
    </citation>
    <scope>IDENTIFICATION</scope>
</reference>
<reference evidence="15" key="1">
    <citation type="submission" date="2025-08" db="UniProtKB">
        <authorList>
            <consortium name="Ensembl"/>
        </authorList>
    </citation>
    <scope>IDENTIFICATION</scope>
</reference>
<dbReference type="GO" id="GO:0016887">
    <property type="term" value="F:ATP hydrolysis activity"/>
    <property type="evidence" value="ECO:0007669"/>
    <property type="project" value="InterPro"/>
</dbReference>
<dbReference type="Gene3D" id="2.70.150.10">
    <property type="entry name" value="Calcium-transporting ATPase, cytoplasmic transduction domain A"/>
    <property type="match status" value="1"/>
</dbReference>
<dbReference type="PANTHER" id="PTHR42861">
    <property type="entry name" value="CALCIUM-TRANSPORTING ATPASE"/>
    <property type="match status" value="1"/>
</dbReference>
<feature type="transmembrane region" description="Helical" evidence="13">
    <location>
        <begin position="737"/>
        <end position="759"/>
    </location>
</feature>
<sequence>KSKHKLCLIDVKAKFEVDPEIGLTENEAQKRLNAYGPNKLIEAKKETVMQMFLGEFKDPLVLILLVAAVIDAVIAIINGNEIADWAEVGVILAIVILNAVIGTAQEAKAAQSLEALKKMSSPSCTVRRDGKLKTVKATEVALGDVVILEEGTITPADVRLTTSVNLKSDEASLTGESVPSEKDCNALLKGDHAVGDESNIAHSSCPISYGRGEGIVVGTGMNTQIGKIASMLQENNEETPLQKKLAELGKILGFICIGIVPEDIINLFTAAIALAVAAVPEGLPAVVTIVLAMGMSKMVKVNAIVRKLPSVETLGAVTYVCSDKTGTLTQNRMTIKKVYANNQIIDADKVDIHSEEFELVTKGMMLDSNASINGDRYGDPTEIALLDFAHLFNIEKEETEKSSLPRIDEMPFDSVRKMMSTIEADGTIIFTKGALDSILSRANRILINGEVRDITDGDIANINNAAKELAQQAFRVLAFAIHNGEKINEDNLIYVGMVAMIDPPRLEAKPAVEKLHRAGITTVMITGDHADTALAIGRELGIATSPEQTMTGAEIDKCTPEQLQELVKTKRIFARVSPENKVEIVKAIKANGGIAAMTGDGVNDAPSLKAADVGIAMGITGTDVAKSAADIVLADDNFASIEKAVEEGRGIYSNIKKTIFFLLSSNFAEILVMFLATCANIIAPMTAMQLLWINLITDSLPAIALGRDDKDPDIMNNAPRNPKDGIFAHGGFKFNMFYGFIIFIIVFAAFLIPVIYGVTKYGLTWNQMMASESLKEVLIAGRDKSIYANWNDVYNALNNGTNLNSILSADGIKSMEIFLNANPMYAKGNTGTELDIGEAIHAISCFEDARTMAFTTLGLAELFHMIGMSNIKKSFIYVFKGTNWFFIVAFGFGLILQILVTEVPGLTDIFLGHSNGLEWYNWMICAALGIVPLIVHEIAVPFLRKREVI</sequence>
<dbReference type="InterPro" id="IPR036412">
    <property type="entry name" value="HAD-like_sf"/>
</dbReference>
<dbReference type="FunFam" id="3.40.50.1000:FF:000001">
    <property type="entry name" value="Phospholipid-transporting ATPase IC"/>
    <property type="match status" value="1"/>
</dbReference>
<keyword evidence="4" id="KW-0106">Calcium</keyword>
<dbReference type="Proteomes" id="UP000694408">
    <property type="component" value="Unplaced"/>
</dbReference>
<evidence type="ECO:0000256" key="5">
    <source>
        <dbReference type="ARBA" id="ARBA00022692"/>
    </source>
</evidence>
<evidence type="ECO:0000256" key="7">
    <source>
        <dbReference type="ARBA" id="ARBA00022840"/>
    </source>
</evidence>
<dbReference type="GO" id="GO:0016020">
    <property type="term" value="C:membrane"/>
    <property type="evidence" value="ECO:0007669"/>
    <property type="project" value="UniProtKB-SubCell"/>
</dbReference>
<feature type="transmembrane region" description="Helical" evidence="13">
    <location>
        <begin position="659"/>
        <end position="683"/>
    </location>
</feature>
<evidence type="ECO:0000256" key="13">
    <source>
        <dbReference type="SAM" id="Phobius"/>
    </source>
</evidence>
<dbReference type="FunFam" id="3.40.50.1000:FF:000028">
    <property type="entry name" value="Calcium-transporting P-type ATPase, putative"/>
    <property type="match status" value="1"/>
</dbReference>
<keyword evidence="5 13" id="KW-0812">Transmembrane</keyword>
<keyword evidence="11" id="KW-0406">Ion transport</keyword>
<dbReference type="SFLD" id="SFLDG00002">
    <property type="entry name" value="C1.7:_P-type_atpase_like"/>
    <property type="match status" value="1"/>
</dbReference>
<accession>A0A8C5JK34</accession>
<dbReference type="Pfam" id="PF00122">
    <property type="entry name" value="E1-E2_ATPase"/>
    <property type="match status" value="1"/>
</dbReference>
<dbReference type="InterPro" id="IPR023298">
    <property type="entry name" value="ATPase_P-typ_TM_dom_sf"/>
</dbReference>
<dbReference type="Gene3D" id="3.40.50.1000">
    <property type="entry name" value="HAD superfamily/HAD-like"/>
    <property type="match status" value="1"/>
</dbReference>
<keyword evidence="16" id="KW-1185">Reference proteome</keyword>
<dbReference type="SUPFAM" id="SSF81660">
    <property type="entry name" value="Metal cation-transporting ATPase, ATP-binding domain N"/>
    <property type="match status" value="1"/>
</dbReference>
<feature type="transmembrane region" description="Helical" evidence="13">
    <location>
        <begin position="875"/>
        <end position="899"/>
    </location>
</feature>
<keyword evidence="4" id="KW-0813">Transport</keyword>
<dbReference type="GO" id="GO:0005524">
    <property type="term" value="F:ATP binding"/>
    <property type="evidence" value="ECO:0007669"/>
    <property type="project" value="UniProtKB-KW"/>
</dbReference>
<evidence type="ECO:0000256" key="2">
    <source>
        <dbReference type="ARBA" id="ARBA00005675"/>
    </source>
</evidence>
<feature type="transmembrane region" description="Helical" evidence="13">
    <location>
        <begin position="59"/>
        <end position="79"/>
    </location>
</feature>
<dbReference type="InterPro" id="IPR059000">
    <property type="entry name" value="ATPase_P-type_domA"/>
</dbReference>
<dbReference type="InterPro" id="IPR023214">
    <property type="entry name" value="HAD_sf"/>
</dbReference>
<evidence type="ECO:0000256" key="10">
    <source>
        <dbReference type="ARBA" id="ARBA00022989"/>
    </source>
</evidence>
<keyword evidence="7" id="KW-0067">ATP-binding</keyword>
<keyword evidence="4" id="KW-0109">Calcium transport</keyword>
<evidence type="ECO:0000313" key="15">
    <source>
        <dbReference type="Ensembl" id="ENSJHYP00000021117.1"/>
    </source>
</evidence>
<dbReference type="SFLD" id="SFLDS00003">
    <property type="entry name" value="Haloacid_Dehalogenase"/>
    <property type="match status" value="1"/>
</dbReference>
<dbReference type="SMART" id="SM00831">
    <property type="entry name" value="Cation_ATPase_N"/>
    <property type="match status" value="1"/>
</dbReference>
<feature type="transmembrane region" description="Helical" evidence="13">
    <location>
        <begin position="919"/>
        <end position="943"/>
    </location>
</feature>
<keyword evidence="6" id="KW-0547">Nucleotide-binding</keyword>
<dbReference type="SUPFAM" id="SSF81665">
    <property type="entry name" value="Calcium ATPase, transmembrane domain M"/>
    <property type="match status" value="1"/>
</dbReference>
<dbReference type="GO" id="GO:0005388">
    <property type="term" value="F:P-type calcium transporter activity"/>
    <property type="evidence" value="ECO:0007669"/>
    <property type="project" value="UniProtKB-EC"/>
</dbReference>
<dbReference type="InterPro" id="IPR001757">
    <property type="entry name" value="P_typ_ATPase"/>
</dbReference>
<dbReference type="InterPro" id="IPR044492">
    <property type="entry name" value="P_typ_ATPase_HD_dom"/>
</dbReference>
<dbReference type="InterPro" id="IPR023299">
    <property type="entry name" value="ATPase_P-typ_cyto_dom_N"/>
</dbReference>
<dbReference type="InterPro" id="IPR004014">
    <property type="entry name" value="ATPase_P-typ_cation-transptr_N"/>
</dbReference>
<comment type="subcellular location">
    <subcellularLocation>
        <location evidence="1">Membrane</location>
        <topology evidence="1">Multi-pass membrane protein</topology>
    </subcellularLocation>
</comment>
<dbReference type="InterPro" id="IPR018303">
    <property type="entry name" value="ATPase_P-typ_P_site"/>
</dbReference>
<evidence type="ECO:0000259" key="14">
    <source>
        <dbReference type="SMART" id="SM00831"/>
    </source>
</evidence>
<dbReference type="Pfam" id="PF00690">
    <property type="entry name" value="Cation_ATPase_N"/>
    <property type="match status" value="1"/>
</dbReference>
<keyword evidence="9" id="KW-1278">Translocase</keyword>
<organism evidence="15 16">
    <name type="scientific">Junco hyemalis</name>
    <name type="common">Dark-eyed junco</name>
    <dbReference type="NCBI Taxonomy" id="40217"/>
    <lineage>
        <taxon>Eukaryota</taxon>
        <taxon>Metazoa</taxon>
        <taxon>Chordata</taxon>
        <taxon>Craniata</taxon>
        <taxon>Vertebrata</taxon>
        <taxon>Euteleostomi</taxon>
        <taxon>Archelosauria</taxon>
        <taxon>Archosauria</taxon>
        <taxon>Dinosauria</taxon>
        <taxon>Saurischia</taxon>
        <taxon>Theropoda</taxon>
        <taxon>Coelurosauria</taxon>
        <taxon>Aves</taxon>
        <taxon>Neognathae</taxon>
        <taxon>Neoaves</taxon>
        <taxon>Telluraves</taxon>
        <taxon>Australaves</taxon>
        <taxon>Passeriformes</taxon>
        <taxon>Passerellidae</taxon>
        <taxon>Junco</taxon>
    </lineage>
</organism>
<dbReference type="PRINTS" id="PR00120">
    <property type="entry name" value="HATPASE"/>
</dbReference>
<protein>
    <recommendedName>
        <fullName evidence="3">P-type Ca(2+) transporter</fullName>
        <ecNumber evidence="3">7.2.2.10</ecNumber>
    </recommendedName>
</protein>
<dbReference type="Gene3D" id="3.40.1110.10">
    <property type="entry name" value="Calcium-transporting ATPase, cytoplasmic domain N"/>
    <property type="match status" value="1"/>
</dbReference>
<dbReference type="NCBIfam" id="TIGR01494">
    <property type="entry name" value="ATPase_P-type"/>
    <property type="match status" value="3"/>
</dbReference>
<dbReference type="Pfam" id="PF13246">
    <property type="entry name" value="Cation_ATPase"/>
    <property type="match status" value="1"/>
</dbReference>
<dbReference type="Gene3D" id="1.20.1110.10">
    <property type="entry name" value="Calcium-transporting ATPase, transmembrane domain"/>
    <property type="match status" value="2"/>
</dbReference>
<dbReference type="PROSITE" id="PS00154">
    <property type="entry name" value="ATPASE_E1_E2"/>
    <property type="match status" value="1"/>
</dbReference>
<evidence type="ECO:0000256" key="11">
    <source>
        <dbReference type="ARBA" id="ARBA00023065"/>
    </source>
</evidence>
<feature type="transmembrane region" description="Helical" evidence="13">
    <location>
        <begin position="85"/>
        <end position="104"/>
    </location>
</feature>
<keyword evidence="12 13" id="KW-0472">Membrane</keyword>
<dbReference type="InterPro" id="IPR006068">
    <property type="entry name" value="ATPase_P-typ_cation-transptr_C"/>
</dbReference>
<feature type="transmembrane region" description="Helical" evidence="13">
    <location>
        <begin position="251"/>
        <end position="276"/>
    </location>
</feature>
<evidence type="ECO:0000256" key="12">
    <source>
        <dbReference type="ARBA" id="ARBA00023136"/>
    </source>
</evidence>
<feature type="domain" description="Cation-transporting P-type ATPase N-terminal" evidence="14">
    <location>
        <begin position="2"/>
        <end position="76"/>
    </location>
</feature>
<evidence type="ECO:0000313" key="16">
    <source>
        <dbReference type="Proteomes" id="UP000694408"/>
    </source>
</evidence>
<evidence type="ECO:0000256" key="9">
    <source>
        <dbReference type="ARBA" id="ARBA00022967"/>
    </source>
</evidence>
<dbReference type="Ensembl" id="ENSJHYT00000025463.1">
    <property type="protein sequence ID" value="ENSJHYP00000021117.1"/>
    <property type="gene ID" value="ENSJHYG00000015942.1"/>
</dbReference>
<feature type="transmembrane region" description="Helical" evidence="13">
    <location>
        <begin position="282"/>
        <end position="299"/>
    </location>
</feature>
<keyword evidence="8" id="KW-0460">Magnesium</keyword>
<evidence type="ECO:0000256" key="8">
    <source>
        <dbReference type="ARBA" id="ARBA00022842"/>
    </source>
</evidence>
<evidence type="ECO:0000256" key="1">
    <source>
        <dbReference type="ARBA" id="ARBA00004141"/>
    </source>
</evidence>
<dbReference type="PRINTS" id="PR00119">
    <property type="entry name" value="CATATPASE"/>
</dbReference>
<name>A0A8C5JK34_JUNHY</name>
<evidence type="ECO:0000256" key="4">
    <source>
        <dbReference type="ARBA" id="ARBA00022568"/>
    </source>
</evidence>
<comment type="similarity">
    <text evidence="2">Belongs to the cation transport ATPase (P-type) (TC 3.A.3) family. Type IIA subfamily.</text>
</comment>
<evidence type="ECO:0000256" key="3">
    <source>
        <dbReference type="ARBA" id="ARBA00012790"/>
    </source>
</evidence>
<dbReference type="SUPFAM" id="SSF56784">
    <property type="entry name" value="HAD-like"/>
    <property type="match status" value="1"/>
</dbReference>